<protein>
    <recommendedName>
        <fullName evidence="10">Prealbumin-like fold domain-containing protein</fullName>
    </recommendedName>
</protein>
<evidence type="ECO:0000256" key="5">
    <source>
        <dbReference type="SAM" id="SignalP"/>
    </source>
</evidence>
<feature type="region of interest" description="Disordered" evidence="4">
    <location>
        <begin position="116"/>
        <end position="146"/>
    </location>
</feature>
<gene>
    <name evidence="8" type="ORF">HD592_001968</name>
</gene>
<keyword evidence="2" id="KW-0964">Secreted</keyword>
<dbReference type="Gene3D" id="2.60.40.740">
    <property type="match status" value="1"/>
</dbReference>
<dbReference type="InterPro" id="IPR048052">
    <property type="entry name" value="FM1-like"/>
</dbReference>
<feature type="signal peptide" evidence="5">
    <location>
        <begin position="1"/>
        <end position="31"/>
    </location>
</feature>
<name>A0A923E5T9_9ACTO</name>
<organism evidence="8 9">
    <name type="scientific">Schaalia hyovaginalis</name>
    <dbReference type="NCBI Taxonomy" id="29316"/>
    <lineage>
        <taxon>Bacteria</taxon>
        <taxon>Bacillati</taxon>
        <taxon>Actinomycetota</taxon>
        <taxon>Actinomycetes</taxon>
        <taxon>Actinomycetales</taxon>
        <taxon>Actinomycetaceae</taxon>
        <taxon>Schaalia</taxon>
    </lineage>
</organism>
<keyword evidence="9" id="KW-1185">Reference proteome</keyword>
<dbReference type="PANTHER" id="PTHR36108">
    <property type="entry name" value="COLOSSIN-B-RELATED"/>
    <property type="match status" value="1"/>
</dbReference>
<accession>A0A923E5T9</accession>
<keyword evidence="3 5" id="KW-0732">Signal</keyword>
<dbReference type="InterPro" id="IPR032364">
    <property type="entry name" value="GramPos_pilinD1_N"/>
</dbReference>
<evidence type="ECO:0000256" key="1">
    <source>
        <dbReference type="ARBA" id="ARBA00007257"/>
    </source>
</evidence>
<evidence type="ECO:0000256" key="2">
    <source>
        <dbReference type="ARBA" id="ARBA00022525"/>
    </source>
</evidence>
<comment type="similarity">
    <text evidence="1">Belongs to the serine-aspartate repeat-containing protein (SDr) family.</text>
</comment>
<dbReference type="InterPro" id="IPR013783">
    <property type="entry name" value="Ig-like_fold"/>
</dbReference>
<evidence type="ECO:0000256" key="4">
    <source>
        <dbReference type="SAM" id="MobiDB-lite"/>
    </source>
</evidence>
<feature type="chain" id="PRO_5037392274" description="Prealbumin-like fold domain-containing protein" evidence="5">
    <location>
        <begin position="32"/>
        <end position="449"/>
    </location>
</feature>
<evidence type="ECO:0008006" key="10">
    <source>
        <dbReference type="Google" id="ProtNLM"/>
    </source>
</evidence>
<evidence type="ECO:0000313" key="8">
    <source>
        <dbReference type="EMBL" id="MBB6335403.1"/>
    </source>
</evidence>
<reference evidence="8" key="1">
    <citation type="submission" date="2020-08" db="EMBL/GenBank/DDBJ databases">
        <title>Sequencing the genomes of 1000 actinobacteria strains.</title>
        <authorList>
            <person name="Klenk H.-P."/>
        </authorList>
    </citation>
    <scope>NUCLEOTIDE SEQUENCE</scope>
    <source>
        <strain evidence="8">DSM 10695</strain>
    </source>
</reference>
<evidence type="ECO:0000256" key="3">
    <source>
        <dbReference type="ARBA" id="ARBA00022729"/>
    </source>
</evidence>
<evidence type="ECO:0000313" key="9">
    <source>
        <dbReference type="Proteomes" id="UP000617426"/>
    </source>
</evidence>
<proteinExistence type="inferred from homology"/>
<sequence length="449" mass="47827">MNPSSPQATRTIIASAALALGLAGIGGAAHAADPAAGNIPRFEDGVINVHKHSNPGGELSRADGSAQSLLEGAKPLAGVEFTLYQVQGVDLAGAQSLNDNSGWDLVQKLTENDFSSEARVDNEGSPTKVTIDQREHPLSPGTTISTDQQGLASFTKQKPGLYVLVEGADKGNNGIVAKAKPFFVVLPFWNARNKEWLKTLEVYPKNIVSEKPMKTVSIEKPSGGVLTWTVEQRIPLHDASTSLSSFKIVDDLSKAGVTETTLTSIEKLEVISGEQTSLLIKNADFTATLEGARLTIEVKPEAMRKLVSGANARVTYTTRGEHGLYSNTVSTFINDPAKEIGTSTKTARLGRVEVKKVDKETKKALAGAEFKVCLQEAQTGADCQGIASFTTDDQGKAVLNGLRAPGKYVLVETKAPAGYVLDPAVRPFEFSGEEAEAAMLTAPIRIRLR</sequence>
<dbReference type="AlphaFoldDB" id="A0A923E5T9"/>
<dbReference type="Gene3D" id="2.60.40.10">
    <property type="entry name" value="Immunoglobulins"/>
    <property type="match status" value="2"/>
</dbReference>
<dbReference type="RefSeq" id="WP_184453738.1">
    <property type="nucleotide sequence ID" value="NZ_JACHMK010000001.1"/>
</dbReference>
<dbReference type="NCBIfam" id="NF033902">
    <property type="entry name" value="iso_D2_wall_anc"/>
    <property type="match status" value="1"/>
</dbReference>
<comment type="caution">
    <text evidence="8">The sequence shown here is derived from an EMBL/GenBank/DDBJ whole genome shotgun (WGS) entry which is preliminary data.</text>
</comment>
<feature type="domain" description="SpaA-like prealbumin fold" evidence="7">
    <location>
        <begin position="350"/>
        <end position="431"/>
    </location>
</feature>
<dbReference type="Pfam" id="PF16555">
    <property type="entry name" value="GramPos_pilinD1"/>
    <property type="match status" value="1"/>
</dbReference>
<feature type="domain" description="Gram-positive pilin subunit D1 N-terminal" evidence="6">
    <location>
        <begin position="47"/>
        <end position="206"/>
    </location>
</feature>
<dbReference type="Pfam" id="PF17802">
    <property type="entry name" value="SpaA"/>
    <property type="match status" value="1"/>
</dbReference>
<dbReference type="InterPro" id="IPR041033">
    <property type="entry name" value="SpaA_PFL_dom_1"/>
</dbReference>
<dbReference type="GO" id="GO:0005975">
    <property type="term" value="P:carbohydrate metabolic process"/>
    <property type="evidence" value="ECO:0007669"/>
    <property type="project" value="UniProtKB-ARBA"/>
</dbReference>
<dbReference type="EMBL" id="JACHMK010000001">
    <property type="protein sequence ID" value="MBB6335403.1"/>
    <property type="molecule type" value="Genomic_DNA"/>
</dbReference>
<dbReference type="Proteomes" id="UP000617426">
    <property type="component" value="Unassembled WGS sequence"/>
</dbReference>
<evidence type="ECO:0000259" key="6">
    <source>
        <dbReference type="Pfam" id="PF16555"/>
    </source>
</evidence>
<dbReference type="PANTHER" id="PTHR36108:SF13">
    <property type="entry name" value="COLOSSIN-B-RELATED"/>
    <property type="match status" value="1"/>
</dbReference>
<evidence type="ECO:0000259" key="7">
    <source>
        <dbReference type="Pfam" id="PF17802"/>
    </source>
</evidence>